<dbReference type="Gene3D" id="1.10.260.40">
    <property type="entry name" value="lambda repressor-like DNA-binding domains"/>
    <property type="match status" value="1"/>
</dbReference>
<dbReference type="InterPro" id="IPR010982">
    <property type="entry name" value="Lambda_DNA-bd_dom_sf"/>
</dbReference>
<dbReference type="AlphaFoldDB" id="A0A5D0UIW3"/>
<dbReference type="EMBL" id="VSFF01000001">
    <property type="protein sequence ID" value="TYC18318.1"/>
    <property type="molecule type" value="Genomic_DNA"/>
</dbReference>
<dbReference type="Proteomes" id="UP000322634">
    <property type="component" value="Unassembled WGS sequence"/>
</dbReference>
<dbReference type="RefSeq" id="WP_148347551.1">
    <property type="nucleotide sequence ID" value="NZ_JBHSBF010000019.1"/>
</dbReference>
<evidence type="ECO:0000259" key="1">
    <source>
        <dbReference type="PROSITE" id="PS50943"/>
    </source>
</evidence>
<feature type="domain" description="HTH cro/C1-type" evidence="1">
    <location>
        <begin position="21"/>
        <end position="64"/>
    </location>
</feature>
<dbReference type="CDD" id="cd00093">
    <property type="entry name" value="HTH_XRE"/>
    <property type="match status" value="1"/>
</dbReference>
<dbReference type="PROSITE" id="PS50943">
    <property type="entry name" value="HTH_CROC1"/>
    <property type="match status" value="1"/>
</dbReference>
<dbReference type="SUPFAM" id="SSF47413">
    <property type="entry name" value="lambda repressor-like DNA-binding domains"/>
    <property type="match status" value="1"/>
</dbReference>
<dbReference type="Pfam" id="PF01381">
    <property type="entry name" value="HTH_3"/>
    <property type="match status" value="1"/>
</dbReference>
<evidence type="ECO:0000313" key="3">
    <source>
        <dbReference type="Proteomes" id="UP000322634"/>
    </source>
</evidence>
<gene>
    <name evidence="2" type="ORF">FXF65_00670</name>
</gene>
<reference evidence="2 3" key="1">
    <citation type="submission" date="2019-08" db="EMBL/GenBank/DDBJ databases">
        <title>Actinomadura sp. nov. CYP1-5 isolated from mountain soil.</title>
        <authorList>
            <person name="Songsumanus A."/>
            <person name="Kuncharoen N."/>
            <person name="Kudo T."/>
            <person name="Yuki M."/>
            <person name="Igarashi Y."/>
            <person name="Tanasupawat S."/>
        </authorList>
    </citation>
    <scope>NUCLEOTIDE SEQUENCE [LARGE SCALE GENOMIC DNA]</scope>
    <source>
        <strain evidence="2 3">GKU157</strain>
    </source>
</reference>
<dbReference type="Pfam" id="PF19054">
    <property type="entry name" value="DUF5753"/>
    <property type="match status" value="1"/>
</dbReference>
<dbReference type="InterPro" id="IPR001387">
    <property type="entry name" value="Cro/C1-type_HTH"/>
</dbReference>
<dbReference type="InterPro" id="IPR043917">
    <property type="entry name" value="DUF5753"/>
</dbReference>
<proteinExistence type="predicted"/>
<name>A0A5D0UIW3_9ACTN</name>
<keyword evidence="3" id="KW-1185">Reference proteome</keyword>
<sequence length="270" mass="30296">MPPRNDLDPDNDHWHWLAADLRVWRLERNMTQPALGEILGVTKTQVSNWESARENLPMKHAETLDLVWRTAGHFTRLRRLAERAHDPGWWSQYTPLEARASRVSYWALAIIPGLLQTEDYARALMEDGQIIENVEDAVSARMARQGILTREKPPELRVLINEGALDQPVGGVEVMRGQLTHLIAISHARNVILQVVPRDVGAHIGLDGSFTLLTGARWSAAYMEANTGGRLTHEPASVEDFGKRLDLIRSEALSASASRSHIGRIMEAMK</sequence>
<organism evidence="2 3">
    <name type="scientific">Actinomadura syzygii</name>
    <dbReference type="NCBI Taxonomy" id="1427538"/>
    <lineage>
        <taxon>Bacteria</taxon>
        <taxon>Bacillati</taxon>
        <taxon>Actinomycetota</taxon>
        <taxon>Actinomycetes</taxon>
        <taxon>Streptosporangiales</taxon>
        <taxon>Thermomonosporaceae</taxon>
        <taxon>Actinomadura</taxon>
    </lineage>
</organism>
<evidence type="ECO:0000313" key="2">
    <source>
        <dbReference type="EMBL" id="TYC18318.1"/>
    </source>
</evidence>
<dbReference type="GO" id="GO:0003677">
    <property type="term" value="F:DNA binding"/>
    <property type="evidence" value="ECO:0007669"/>
    <property type="project" value="InterPro"/>
</dbReference>
<dbReference type="OrthoDB" id="3355929at2"/>
<comment type="caution">
    <text evidence="2">The sequence shown here is derived from an EMBL/GenBank/DDBJ whole genome shotgun (WGS) entry which is preliminary data.</text>
</comment>
<accession>A0A5D0UIW3</accession>
<protein>
    <submittedName>
        <fullName evidence="2">Helix-turn-helix transcriptional regulator</fullName>
    </submittedName>
</protein>